<dbReference type="EMBL" id="LK391707">
    <property type="protein sequence ID" value="CDR94018.1"/>
    <property type="molecule type" value="Genomic_DNA"/>
</dbReference>
<keyword evidence="3" id="KW-1185">Reference proteome</keyword>
<feature type="transmembrane region" description="Helical" evidence="1">
    <location>
        <begin position="133"/>
        <end position="153"/>
    </location>
</feature>
<accession>A0A061D021</accession>
<keyword evidence="1" id="KW-0472">Membrane</keyword>
<gene>
    <name evidence="2" type="ORF">BBBOND_0103355</name>
</gene>
<dbReference type="OrthoDB" id="365042at2759"/>
<evidence type="ECO:0000313" key="3">
    <source>
        <dbReference type="Proteomes" id="UP000033188"/>
    </source>
</evidence>
<name>A0A061D021_BABBI</name>
<evidence type="ECO:0000313" key="2">
    <source>
        <dbReference type="EMBL" id="CDR94018.1"/>
    </source>
</evidence>
<proteinExistence type="predicted"/>
<dbReference type="Proteomes" id="UP000033188">
    <property type="component" value="Chromosome 1"/>
</dbReference>
<dbReference type="VEuPathDB" id="PiroplasmaDB:BBBOND_0103355"/>
<reference evidence="3" key="1">
    <citation type="journal article" date="2014" name="Nucleic Acids Res.">
        <title>The evolutionary dynamics of variant antigen genes in Babesia reveal a history of genomic innovation underlying host-parasite interaction.</title>
        <authorList>
            <person name="Jackson A.P."/>
            <person name="Otto T.D."/>
            <person name="Darby A."/>
            <person name="Ramaprasad A."/>
            <person name="Xia D."/>
            <person name="Echaide I.E."/>
            <person name="Farber M."/>
            <person name="Gahlot S."/>
            <person name="Gamble J."/>
            <person name="Gupta D."/>
            <person name="Gupta Y."/>
            <person name="Jackson L."/>
            <person name="Malandrin L."/>
            <person name="Malas T.B."/>
            <person name="Moussa E."/>
            <person name="Nair M."/>
            <person name="Reid A.J."/>
            <person name="Sanders M."/>
            <person name="Sharma J."/>
            <person name="Tracey A."/>
            <person name="Quail M.A."/>
            <person name="Weir W."/>
            <person name="Wastling J.M."/>
            <person name="Hall N."/>
            <person name="Willadsen P."/>
            <person name="Lingelbach K."/>
            <person name="Shiels B."/>
            <person name="Tait A."/>
            <person name="Berriman M."/>
            <person name="Allred D.R."/>
            <person name="Pain A."/>
        </authorList>
    </citation>
    <scope>NUCLEOTIDE SEQUENCE [LARGE SCALE GENOMIC DNA]</scope>
    <source>
        <strain evidence="3">Bond</strain>
    </source>
</reference>
<dbReference type="RefSeq" id="XP_012766204.1">
    <property type="nucleotide sequence ID" value="XM_012910750.1"/>
</dbReference>
<evidence type="ECO:0000256" key="1">
    <source>
        <dbReference type="SAM" id="Phobius"/>
    </source>
</evidence>
<dbReference type="AlphaFoldDB" id="A0A061D021"/>
<protein>
    <submittedName>
        <fullName evidence="2">Uncharacterized protein</fullName>
    </submittedName>
</protein>
<organism evidence="2 3">
    <name type="scientific">Babesia bigemina</name>
    <dbReference type="NCBI Taxonomy" id="5866"/>
    <lineage>
        <taxon>Eukaryota</taxon>
        <taxon>Sar</taxon>
        <taxon>Alveolata</taxon>
        <taxon>Apicomplexa</taxon>
        <taxon>Aconoidasida</taxon>
        <taxon>Piroplasmida</taxon>
        <taxon>Babesiidae</taxon>
        <taxon>Babesia</taxon>
    </lineage>
</organism>
<dbReference type="OMA" id="GPEAWNW"/>
<feature type="transmembrane region" description="Helical" evidence="1">
    <location>
        <begin position="34"/>
        <end position="56"/>
    </location>
</feature>
<dbReference type="GeneID" id="24562559"/>
<dbReference type="KEGG" id="bbig:BBBOND_0103355"/>
<keyword evidence="1" id="KW-0812">Transmembrane</keyword>
<sequence length="234" mass="27470">MCAEMNQEANKERATSGHSDWYQQFYVHECDAECFFSSICHLLFYMSALIVGLQWFCERLRYSSPATVKTITQDIQECLLMLGRMLTSNEYVSIAVARCRAELLRYSHVISRFAPQLEPLRELVAAYNKNENWQLLVALITLAVAYSVCLWFLRAVTDYLRERKMLYFCVNMQPAGAANRGLYTRLMVEKLKNTPEFRRLKQQRMHQGPEAWNWQTRQRMGEPMPSDDMSDVEF</sequence>
<keyword evidence="1" id="KW-1133">Transmembrane helix</keyword>